<proteinExistence type="predicted"/>
<organism evidence="1 2">
    <name type="scientific">Zizania palustris</name>
    <name type="common">Northern wild rice</name>
    <dbReference type="NCBI Taxonomy" id="103762"/>
    <lineage>
        <taxon>Eukaryota</taxon>
        <taxon>Viridiplantae</taxon>
        <taxon>Streptophyta</taxon>
        <taxon>Embryophyta</taxon>
        <taxon>Tracheophyta</taxon>
        <taxon>Spermatophyta</taxon>
        <taxon>Magnoliopsida</taxon>
        <taxon>Liliopsida</taxon>
        <taxon>Poales</taxon>
        <taxon>Poaceae</taxon>
        <taxon>BOP clade</taxon>
        <taxon>Oryzoideae</taxon>
        <taxon>Oryzeae</taxon>
        <taxon>Zizaniinae</taxon>
        <taxon>Zizania</taxon>
    </lineage>
</organism>
<dbReference type="Proteomes" id="UP000729402">
    <property type="component" value="Unassembled WGS sequence"/>
</dbReference>
<gene>
    <name evidence="1" type="ORF">GUJ93_ZPchr0008g11842</name>
</gene>
<comment type="caution">
    <text evidence="1">The sequence shown here is derived from an EMBL/GenBank/DDBJ whole genome shotgun (WGS) entry which is preliminary data.</text>
</comment>
<evidence type="ECO:0000313" key="1">
    <source>
        <dbReference type="EMBL" id="KAG8047781.1"/>
    </source>
</evidence>
<reference evidence="1" key="1">
    <citation type="journal article" date="2021" name="bioRxiv">
        <title>Whole Genome Assembly and Annotation of Northern Wild Rice, Zizania palustris L., Supports a Whole Genome Duplication in the Zizania Genus.</title>
        <authorList>
            <person name="Haas M."/>
            <person name="Kono T."/>
            <person name="Macchietto M."/>
            <person name="Millas R."/>
            <person name="McGilp L."/>
            <person name="Shao M."/>
            <person name="Duquette J."/>
            <person name="Hirsch C.N."/>
            <person name="Kimball J."/>
        </authorList>
    </citation>
    <scope>NUCLEOTIDE SEQUENCE</scope>
    <source>
        <tissue evidence="1">Fresh leaf tissue</tissue>
    </source>
</reference>
<sequence length="93" mass="10222">MVVVDDIHLVAPAEDVVDDLGSLDLDPLLLHRRFLYSSTATGSPYRFLGVKVIRWALVELDLYLLHNLRLPLPLSSLPSSTVGVGDSGLIDLR</sequence>
<accession>A0A8J5RZF5</accession>
<reference evidence="1" key="2">
    <citation type="submission" date="2021-02" db="EMBL/GenBank/DDBJ databases">
        <authorList>
            <person name="Kimball J.A."/>
            <person name="Haas M.W."/>
            <person name="Macchietto M."/>
            <person name="Kono T."/>
            <person name="Duquette J."/>
            <person name="Shao M."/>
        </authorList>
    </citation>
    <scope>NUCLEOTIDE SEQUENCE</scope>
    <source>
        <tissue evidence="1">Fresh leaf tissue</tissue>
    </source>
</reference>
<protein>
    <submittedName>
        <fullName evidence="1">Uncharacterized protein</fullName>
    </submittedName>
</protein>
<dbReference type="EMBL" id="JAAALK010000290">
    <property type="protein sequence ID" value="KAG8047781.1"/>
    <property type="molecule type" value="Genomic_DNA"/>
</dbReference>
<keyword evidence="2" id="KW-1185">Reference proteome</keyword>
<evidence type="ECO:0000313" key="2">
    <source>
        <dbReference type="Proteomes" id="UP000729402"/>
    </source>
</evidence>
<name>A0A8J5RZF5_ZIZPA</name>
<dbReference type="AlphaFoldDB" id="A0A8J5RZF5"/>